<dbReference type="RefSeq" id="WP_188403504.1">
    <property type="nucleotide sequence ID" value="NZ_BMCE01000002.1"/>
</dbReference>
<reference evidence="1 2" key="1">
    <citation type="submission" date="2021-01" db="EMBL/GenBank/DDBJ databases">
        <title>Genome Sequencing of Type Strains.</title>
        <authorList>
            <person name="Lemaire J.F."/>
            <person name="Inderbitzin P."/>
            <person name="Collins S.B."/>
            <person name="Wespe N."/>
            <person name="Knight-Connoni V."/>
        </authorList>
    </citation>
    <scope>NUCLEOTIDE SEQUENCE [LARGE SCALE GENOMIC DNA]</scope>
    <source>
        <strain evidence="1 2">DSM 14730</strain>
    </source>
</reference>
<evidence type="ECO:0000313" key="1">
    <source>
        <dbReference type="EMBL" id="MBN3544836.1"/>
    </source>
</evidence>
<proteinExistence type="predicted"/>
<accession>A0ABS2ZBL4</accession>
<keyword evidence="2" id="KW-1185">Reference proteome</keyword>
<sequence>MEKKVRIRHGAQSDAEQIILHTKTVLKENPFVMGTALEEFSVSVEEERTWINTHAEKGLLLVAEVEGQIIGLLNFKRSSHKKFSHNGALA</sequence>
<dbReference type="EMBL" id="JAFHKS010000042">
    <property type="protein sequence ID" value="MBN3544836.1"/>
    <property type="molecule type" value="Genomic_DNA"/>
</dbReference>
<dbReference type="Gene3D" id="3.40.630.30">
    <property type="match status" value="1"/>
</dbReference>
<protein>
    <recommendedName>
        <fullName evidence="3">N-acetyltransferase domain-containing protein</fullName>
    </recommendedName>
</protein>
<evidence type="ECO:0008006" key="3">
    <source>
        <dbReference type="Google" id="ProtNLM"/>
    </source>
</evidence>
<comment type="caution">
    <text evidence="1">The sequence shown here is derived from an EMBL/GenBank/DDBJ whole genome shotgun (WGS) entry which is preliminary data.</text>
</comment>
<name>A0ABS2ZBL4_9BACL</name>
<evidence type="ECO:0000313" key="2">
    <source>
        <dbReference type="Proteomes" id="UP001319060"/>
    </source>
</evidence>
<dbReference type="InterPro" id="IPR016181">
    <property type="entry name" value="Acyl_CoA_acyltransferase"/>
</dbReference>
<dbReference type="SUPFAM" id="SSF55729">
    <property type="entry name" value="Acyl-CoA N-acyltransferases (Nat)"/>
    <property type="match status" value="1"/>
</dbReference>
<gene>
    <name evidence="1" type="ORF">JYA64_06000</name>
</gene>
<organism evidence="1 2">
    <name type="scientific">Fictibacillus barbaricus</name>
    <dbReference type="NCBI Taxonomy" id="182136"/>
    <lineage>
        <taxon>Bacteria</taxon>
        <taxon>Bacillati</taxon>
        <taxon>Bacillota</taxon>
        <taxon>Bacilli</taxon>
        <taxon>Bacillales</taxon>
        <taxon>Fictibacillaceae</taxon>
        <taxon>Fictibacillus</taxon>
    </lineage>
</organism>
<dbReference type="Proteomes" id="UP001319060">
    <property type="component" value="Unassembled WGS sequence"/>
</dbReference>